<organism evidence="5 6">
    <name type="scientific">Pseudoalteromonas shioyasakiensis</name>
    <dbReference type="NCBI Taxonomy" id="1190813"/>
    <lineage>
        <taxon>Bacteria</taxon>
        <taxon>Pseudomonadati</taxon>
        <taxon>Pseudomonadota</taxon>
        <taxon>Gammaproteobacteria</taxon>
        <taxon>Alteromonadales</taxon>
        <taxon>Pseudoalteromonadaceae</taxon>
        <taxon>Pseudoalteromonas</taxon>
    </lineage>
</organism>
<feature type="domain" description="Bacterial surface antigen (D15)" evidence="4">
    <location>
        <begin position="179"/>
        <end position="290"/>
    </location>
</feature>
<gene>
    <name evidence="5" type="ORF">MKZ47_07395</name>
</gene>
<name>A0ABT6TZU0_9GAMM</name>
<protein>
    <submittedName>
        <fullName evidence="5">BamA/TamA family outer membrane protein</fullName>
    </submittedName>
</protein>
<comment type="caution">
    <text evidence="5">The sequence shown here is derived from an EMBL/GenBank/DDBJ whole genome shotgun (WGS) entry which is preliminary data.</text>
</comment>
<accession>A0ABT6TZU0</accession>
<evidence type="ECO:0000259" key="4">
    <source>
        <dbReference type="Pfam" id="PF01103"/>
    </source>
</evidence>
<dbReference type="Gene3D" id="2.40.160.50">
    <property type="entry name" value="membrane protein fhac: a member of the omp85/tpsb transporter family"/>
    <property type="match status" value="1"/>
</dbReference>
<feature type="signal peptide" evidence="3">
    <location>
        <begin position="1"/>
        <end position="21"/>
    </location>
</feature>
<evidence type="ECO:0000256" key="1">
    <source>
        <dbReference type="ARBA" id="ARBA00004370"/>
    </source>
</evidence>
<keyword evidence="3" id="KW-0732">Signal</keyword>
<reference evidence="5 6" key="1">
    <citation type="submission" date="2022-02" db="EMBL/GenBank/DDBJ databases">
        <title>Genome analysis of Beneficial Microorganisms for Coral consortium from Pocillopora damicornis.</title>
        <authorList>
            <person name="Rosado P.M."/>
            <person name="Cardoso P.M."/>
            <person name="Rosado J.G."/>
            <person name="Schultz J."/>
            <person name="Rocha U."/>
            <person name="Costa T.K."/>
            <person name="Peixoto R.S."/>
        </authorList>
    </citation>
    <scope>NUCLEOTIDE SEQUENCE [LARGE SCALE GENOMIC DNA]</scope>
    <source>
        <strain evidence="5 6">BMC5</strain>
    </source>
</reference>
<comment type="subcellular location">
    <subcellularLocation>
        <location evidence="1">Membrane</location>
    </subcellularLocation>
</comment>
<keyword evidence="2" id="KW-0472">Membrane</keyword>
<dbReference type="InterPro" id="IPR000184">
    <property type="entry name" value="Bac_surfAg_D15"/>
</dbReference>
<evidence type="ECO:0000256" key="2">
    <source>
        <dbReference type="ARBA" id="ARBA00023136"/>
    </source>
</evidence>
<evidence type="ECO:0000313" key="5">
    <source>
        <dbReference type="EMBL" id="MDI4668931.1"/>
    </source>
</evidence>
<dbReference type="RefSeq" id="WP_269407246.1">
    <property type="nucleotide sequence ID" value="NZ_JAKUMG010000002.1"/>
</dbReference>
<keyword evidence="6" id="KW-1185">Reference proteome</keyword>
<feature type="chain" id="PRO_5047452675" evidence="3">
    <location>
        <begin position="22"/>
        <end position="389"/>
    </location>
</feature>
<dbReference type="EMBL" id="JAKUMG010000002">
    <property type="protein sequence ID" value="MDI4668931.1"/>
    <property type="molecule type" value="Genomic_DNA"/>
</dbReference>
<dbReference type="Proteomes" id="UP001156974">
    <property type="component" value="Unassembled WGS sequence"/>
</dbReference>
<proteinExistence type="predicted"/>
<evidence type="ECO:0000313" key="6">
    <source>
        <dbReference type="Proteomes" id="UP001156974"/>
    </source>
</evidence>
<sequence>MKKVVLINMLTAILLSTQSFASSYDEYAIKPAEQQLSNQQQKVDEPISFLPIPTFITEPAVGPGLGVVGLFFHDNEKKAKKKKKEGSTLPQSISLVGLMGTKNGTKGGAVGHITFWDEDRIRYQGIVGWASINLDFYTFDEIKLLTPLSLNIEGPAVFQNLKLRYDESNFFYGFKQIYRKVEISLAENPIEDFLLENDIIKDHLSLDVNTSGIGPLIEYDSRDNPLNPERGFNYKAEYLYYDEAIGSKVDYTSLKLTALNYWRYTNKFNFALRMQYDSVNNRGEKRLPVYIPPSISLRGVSATRYQGLDVFVTEAEASYKITHKIKLNVFTGMGWAADNFSDLSKAETIDTVGAGFRYLIDEHYGISIGLDVAHGPEQNAIYIQAGSTW</sequence>
<evidence type="ECO:0000256" key="3">
    <source>
        <dbReference type="SAM" id="SignalP"/>
    </source>
</evidence>
<dbReference type="Pfam" id="PF01103">
    <property type="entry name" value="Omp85"/>
    <property type="match status" value="1"/>
</dbReference>